<dbReference type="GeneID" id="95776791"/>
<dbReference type="Proteomes" id="UP000289482">
    <property type="component" value="Unassembled WGS sequence"/>
</dbReference>
<keyword evidence="2" id="KW-1185">Reference proteome</keyword>
<dbReference type="Pfam" id="PF04268">
    <property type="entry name" value="SoxG"/>
    <property type="match status" value="1"/>
</dbReference>
<organism evidence="1 2">
    <name type="scientific">Streptomyces sioyaensis</name>
    <dbReference type="NCBI Taxonomy" id="67364"/>
    <lineage>
        <taxon>Bacteria</taxon>
        <taxon>Bacillati</taxon>
        <taxon>Actinomycetota</taxon>
        <taxon>Actinomycetes</taxon>
        <taxon>Kitasatosporales</taxon>
        <taxon>Streptomycetaceae</taxon>
        <taxon>Streptomyces</taxon>
    </lineage>
</organism>
<gene>
    <name evidence="1" type="ORF">EST54_02080</name>
</gene>
<dbReference type="AlphaFoldDB" id="A0A4Q1RBN9"/>
<dbReference type="InterPro" id="IPR007375">
    <property type="entry name" value="SoxG"/>
</dbReference>
<dbReference type="EMBL" id="SDIF01000003">
    <property type="protein sequence ID" value="RXS70935.1"/>
    <property type="molecule type" value="Genomic_DNA"/>
</dbReference>
<dbReference type="InterPro" id="IPR027266">
    <property type="entry name" value="TrmE/GcvT-like"/>
</dbReference>
<dbReference type="Gene3D" id="3.30.1360.120">
    <property type="entry name" value="Probable tRNA modification gtpase trme, domain 1"/>
    <property type="match status" value="1"/>
</dbReference>
<comment type="caution">
    <text evidence="1">The sequence shown here is derived from an EMBL/GenBank/DDBJ whole genome shotgun (WGS) entry which is preliminary data.</text>
</comment>
<protein>
    <submittedName>
        <fullName evidence="1">Sarcosine oxidase subunit gamma</fullName>
    </submittedName>
</protein>
<dbReference type="SUPFAM" id="SSF103025">
    <property type="entry name" value="Folate-binding domain"/>
    <property type="match status" value="1"/>
</dbReference>
<reference evidence="1 2" key="1">
    <citation type="submission" date="2019-01" db="EMBL/GenBank/DDBJ databases">
        <title>Draft genome sequences of the type strain Streptomyces sioyaensis DSM 40032 and its novel strain, TM32, a thermotolerant antibiotics-producing actinobacterium.</title>
        <authorList>
            <person name="Nakaew N."/>
            <person name="Lumyong S."/>
            <person name="Sloan W.T."/>
            <person name="Sungthong R."/>
        </authorList>
    </citation>
    <scope>NUCLEOTIDE SEQUENCE [LARGE SCALE GENOMIC DNA]</scope>
    <source>
        <strain evidence="1 2">DSM 40032</strain>
    </source>
</reference>
<sequence>MTAEVTTPRARSPLHHRAHLLAAADVEGPRGVRLRELPCAAQVTLRLDPSSPAAARVAGALGLPALPVEPGGVRTAAGATERTVLWLGPDEWLVVGPEGDAPAIEAVVRDALGDGHGAVVDVSANRTTLEISGPCAREVLEKGCSLDLHPRAFGPGRCAQTLLARAAVILRQIDTGPTYHLLVRGSFAPYLADWLLDAMTEFRSPEVPR</sequence>
<dbReference type="RefSeq" id="WP_129244343.1">
    <property type="nucleotide sequence ID" value="NZ_JABZEL010000008.1"/>
</dbReference>
<name>A0A4Q1RBN9_9ACTN</name>
<dbReference type="Gene3D" id="3.30.70.1520">
    <property type="entry name" value="Heterotetrameric sarcosine oxidase"/>
    <property type="match status" value="1"/>
</dbReference>
<proteinExistence type="predicted"/>
<evidence type="ECO:0000313" key="1">
    <source>
        <dbReference type="EMBL" id="RXS70935.1"/>
    </source>
</evidence>
<accession>A0A4Q1RBN9</accession>
<evidence type="ECO:0000313" key="2">
    <source>
        <dbReference type="Proteomes" id="UP000289482"/>
    </source>
</evidence>